<keyword evidence="3" id="KW-1185">Reference proteome</keyword>
<feature type="domain" description="DUF4185" evidence="1">
    <location>
        <begin position="24"/>
        <end position="336"/>
    </location>
</feature>
<accession>A0A1X1QXN3</accession>
<proteinExistence type="predicted"/>
<dbReference type="InterPro" id="IPR025442">
    <property type="entry name" value="DUF4185"/>
</dbReference>
<organism evidence="2 3">
    <name type="scientific">Mycolicibacterium fallax</name>
    <name type="common">Mycobacterium fallax</name>
    <dbReference type="NCBI Taxonomy" id="1793"/>
    <lineage>
        <taxon>Bacteria</taxon>
        <taxon>Bacillati</taxon>
        <taxon>Actinomycetota</taxon>
        <taxon>Actinomycetes</taxon>
        <taxon>Mycobacteriales</taxon>
        <taxon>Mycobacteriaceae</taxon>
        <taxon>Mycolicibacterium</taxon>
    </lineage>
</organism>
<reference evidence="2 3" key="1">
    <citation type="submission" date="2016-01" db="EMBL/GenBank/DDBJ databases">
        <title>The new phylogeny of the genus Mycobacterium.</title>
        <authorList>
            <person name="Tarcisio F."/>
            <person name="Conor M."/>
            <person name="Antonella G."/>
            <person name="Elisabetta G."/>
            <person name="Giulia F.S."/>
            <person name="Sara T."/>
            <person name="Anna F."/>
            <person name="Clotilde B."/>
            <person name="Roberto B."/>
            <person name="Veronica D.S."/>
            <person name="Fabio R."/>
            <person name="Monica P."/>
            <person name="Olivier J."/>
            <person name="Enrico T."/>
            <person name="Nicola S."/>
        </authorList>
    </citation>
    <scope>NUCLEOTIDE SEQUENCE [LARGE SCALE GENOMIC DNA]</scope>
    <source>
        <strain evidence="2 3">DSM 44179</strain>
    </source>
</reference>
<dbReference type="STRING" id="1793.AWC04_00405"/>
<sequence>MLGPGQVRNLGSVAGTGSNPGVPGIGAVDLGEVVTTPSGRHLAIFGDSFSGAAAFAGAHYPSVAVPVTFGVRGAPTFGPPLTGPDGANVLFRPPAQAAGRNTLPAGSIVLRDGTTYMLVVGTVDLNPVGGSWLTRVTDTPSLGWDPVPGSWRPWTPKAAPGPANRHPGTAVGGHPTQISGYQAGDGTVYIVADAFDRSQPVTLYRVAPDRVADRASWQPWTGDGWGVPGIPATAAISADRFGELSFRQIGGRAVMSGFNSTTGIWQVEVRVADDPVRIFSDGTPTVVAHNDPGTTAVSVLQPYGGYLLPTSTLNNLNLFVSQWITATNATYCVLLFQAHPRR</sequence>
<protein>
    <recommendedName>
        <fullName evidence="1">DUF4185 domain-containing protein</fullName>
    </recommendedName>
</protein>
<dbReference type="Pfam" id="PF13810">
    <property type="entry name" value="DUF4185"/>
    <property type="match status" value="1"/>
</dbReference>
<evidence type="ECO:0000313" key="2">
    <source>
        <dbReference type="EMBL" id="ORU96088.1"/>
    </source>
</evidence>
<evidence type="ECO:0000313" key="3">
    <source>
        <dbReference type="Proteomes" id="UP000193484"/>
    </source>
</evidence>
<comment type="caution">
    <text evidence="2">The sequence shown here is derived from an EMBL/GenBank/DDBJ whole genome shotgun (WGS) entry which is preliminary data.</text>
</comment>
<name>A0A1X1QXN3_MYCFA</name>
<gene>
    <name evidence="2" type="ORF">AWC04_00405</name>
</gene>
<dbReference type="AlphaFoldDB" id="A0A1X1QXN3"/>
<dbReference type="EMBL" id="LQOJ01000078">
    <property type="protein sequence ID" value="ORU96088.1"/>
    <property type="molecule type" value="Genomic_DNA"/>
</dbReference>
<dbReference type="Proteomes" id="UP000193484">
    <property type="component" value="Unassembled WGS sequence"/>
</dbReference>
<evidence type="ECO:0000259" key="1">
    <source>
        <dbReference type="Pfam" id="PF13810"/>
    </source>
</evidence>